<evidence type="ECO:0000313" key="7">
    <source>
        <dbReference type="EMBL" id="KAG0684270.1"/>
    </source>
</evidence>
<evidence type="ECO:0000313" key="8">
    <source>
        <dbReference type="Proteomes" id="UP000697127"/>
    </source>
</evidence>
<dbReference type="AlphaFoldDB" id="A0A9P6WFI3"/>
<evidence type="ECO:0000256" key="5">
    <source>
        <dbReference type="ARBA" id="ARBA00025751"/>
    </source>
</evidence>
<name>A0A9P6WFI3_9ASCO</name>
<dbReference type="GO" id="GO:0005665">
    <property type="term" value="C:RNA polymerase II, core complex"/>
    <property type="evidence" value="ECO:0007669"/>
    <property type="project" value="InterPro"/>
</dbReference>
<comment type="caution">
    <text evidence="7">The sequence shown here is derived from an EMBL/GenBank/DDBJ whole genome shotgun (WGS) entry which is preliminary data.</text>
</comment>
<reference evidence="7" key="1">
    <citation type="submission" date="2020-11" db="EMBL/GenBank/DDBJ databases">
        <title>Kefir isolates.</title>
        <authorList>
            <person name="Marcisauskas S."/>
            <person name="Kim Y."/>
            <person name="Blasche S."/>
        </authorList>
    </citation>
    <scope>NUCLEOTIDE SEQUENCE</scope>
    <source>
        <strain evidence="7">Olga-1</strain>
    </source>
</reference>
<gene>
    <name evidence="7" type="primary">RPB11</name>
    <name evidence="7" type="ORF">C6P40_005109</name>
</gene>
<dbReference type="InterPro" id="IPR036603">
    <property type="entry name" value="RBP11-like"/>
</dbReference>
<dbReference type="InterPro" id="IPR037685">
    <property type="entry name" value="RBP11"/>
</dbReference>
<dbReference type="PANTHER" id="PTHR13946:SF16">
    <property type="entry name" value="DNA-DIRECTED RNA POLYMERASE II SUBUNIT RPB11"/>
    <property type="match status" value="1"/>
</dbReference>
<evidence type="ECO:0000256" key="3">
    <source>
        <dbReference type="ARBA" id="ARBA00023163"/>
    </source>
</evidence>
<evidence type="ECO:0000259" key="6">
    <source>
        <dbReference type="Pfam" id="PF13656"/>
    </source>
</evidence>
<dbReference type="OrthoDB" id="10248581at2759"/>
<evidence type="ECO:0000256" key="2">
    <source>
        <dbReference type="ARBA" id="ARBA00022478"/>
    </source>
</evidence>
<keyword evidence="2 7" id="KW-0240">DNA-directed RNA polymerase</keyword>
<dbReference type="Gene3D" id="3.30.1360.10">
    <property type="entry name" value="RNA polymerase, RBP11-like subunit"/>
    <property type="match status" value="1"/>
</dbReference>
<comment type="similarity">
    <text evidence="5">Belongs to the archaeal Rpo11/eukaryotic RPB11/RPC19 RNA polymerase subunit family.</text>
</comment>
<dbReference type="InterPro" id="IPR009025">
    <property type="entry name" value="RBP11-like_dimer"/>
</dbReference>
<dbReference type="PROSITE" id="PS01154">
    <property type="entry name" value="RNA_POL_L_13KD"/>
    <property type="match status" value="1"/>
</dbReference>
<keyword evidence="4" id="KW-0539">Nucleus</keyword>
<proteinExistence type="inferred from homology"/>
<dbReference type="GO" id="GO:0006366">
    <property type="term" value="P:transcription by RNA polymerase II"/>
    <property type="evidence" value="ECO:0007669"/>
    <property type="project" value="InterPro"/>
</dbReference>
<sequence>MNAPDRFELFILPDGIPKIQITPDSRVPNCLLIKFEREDHTLGNLLREELINDPKVLFAAYKIEHPLFANFMMRLQTEDNYNPRLALKNACNRLIQKLALLNEKFKREWELKALLSATENDDEM</sequence>
<dbReference type="FunFam" id="3.30.1360.10:FF:000003">
    <property type="entry name" value="DNA-directed RNA polymerase II subunit RPB11"/>
    <property type="match status" value="1"/>
</dbReference>
<feature type="domain" description="DNA-directed RNA polymerase RBP11-like dimerisation" evidence="6">
    <location>
        <begin position="31"/>
        <end position="102"/>
    </location>
</feature>
<evidence type="ECO:0000256" key="1">
    <source>
        <dbReference type="ARBA" id="ARBA00004123"/>
    </source>
</evidence>
<dbReference type="CDD" id="cd06926">
    <property type="entry name" value="RNAP_II_RPB11"/>
    <property type="match status" value="1"/>
</dbReference>
<accession>A0A9P6WFI3</accession>
<dbReference type="Pfam" id="PF13656">
    <property type="entry name" value="RNA_pol_L_2"/>
    <property type="match status" value="1"/>
</dbReference>
<dbReference type="InterPro" id="IPR022905">
    <property type="entry name" value="Rpo11-like"/>
</dbReference>
<dbReference type="Proteomes" id="UP000697127">
    <property type="component" value="Unassembled WGS sequence"/>
</dbReference>
<evidence type="ECO:0000256" key="4">
    <source>
        <dbReference type="ARBA" id="ARBA00023242"/>
    </source>
</evidence>
<keyword evidence="3" id="KW-0804">Transcription</keyword>
<dbReference type="EMBL" id="PUHW01000825">
    <property type="protein sequence ID" value="KAG0684270.1"/>
    <property type="molecule type" value="Genomic_DNA"/>
</dbReference>
<comment type="subcellular location">
    <subcellularLocation>
        <location evidence="1">Nucleus</location>
    </subcellularLocation>
</comment>
<keyword evidence="8" id="KW-1185">Reference proteome</keyword>
<dbReference type="HAMAP" id="MF_00261">
    <property type="entry name" value="RNApol_arch_Rpo11"/>
    <property type="match status" value="1"/>
</dbReference>
<dbReference type="InterPro" id="IPR008193">
    <property type="entry name" value="RNA_pol_Rpb11_13-16kDa_CS"/>
</dbReference>
<dbReference type="PANTHER" id="PTHR13946">
    <property type="entry name" value="DNA-DIRECTED RNA POLYMERASE I,II,III"/>
    <property type="match status" value="1"/>
</dbReference>
<protein>
    <submittedName>
        <fullName evidence="7">DNA-directed RNA polymerase II core subunit</fullName>
    </submittedName>
</protein>
<dbReference type="GO" id="GO:0003899">
    <property type="term" value="F:DNA-directed RNA polymerase activity"/>
    <property type="evidence" value="ECO:0007669"/>
    <property type="project" value="InterPro"/>
</dbReference>
<organism evidence="7 8">
    <name type="scientific">Pichia californica</name>
    <dbReference type="NCBI Taxonomy" id="460514"/>
    <lineage>
        <taxon>Eukaryota</taxon>
        <taxon>Fungi</taxon>
        <taxon>Dikarya</taxon>
        <taxon>Ascomycota</taxon>
        <taxon>Saccharomycotina</taxon>
        <taxon>Pichiomycetes</taxon>
        <taxon>Pichiales</taxon>
        <taxon>Pichiaceae</taxon>
        <taxon>Pichia</taxon>
    </lineage>
</organism>
<dbReference type="GO" id="GO:0003677">
    <property type="term" value="F:DNA binding"/>
    <property type="evidence" value="ECO:0007669"/>
    <property type="project" value="InterPro"/>
</dbReference>
<dbReference type="GO" id="GO:0046983">
    <property type="term" value="F:protein dimerization activity"/>
    <property type="evidence" value="ECO:0007669"/>
    <property type="project" value="InterPro"/>
</dbReference>
<dbReference type="SUPFAM" id="SSF55257">
    <property type="entry name" value="RBP11-like subunits of RNA polymerase"/>
    <property type="match status" value="1"/>
</dbReference>